<dbReference type="EMBL" id="QXDC01000006">
    <property type="protein sequence ID" value="RIA35435.1"/>
    <property type="molecule type" value="Genomic_DNA"/>
</dbReference>
<evidence type="ECO:0000256" key="1">
    <source>
        <dbReference type="SAM" id="Phobius"/>
    </source>
</evidence>
<name>A0A397NL64_9SPHN</name>
<sequence>MAAAFFLAPPVLMGMTAAAAAIAAIYVTTRPVVTEQGVYARRLVGTMLAALALILGIFCVALLSWDGAG</sequence>
<feature type="transmembrane region" description="Helical" evidence="1">
    <location>
        <begin position="44"/>
        <end position="65"/>
    </location>
</feature>
<keyword evidence="4" id="KW-1185">Reference proteome</keyword>
<feature type="chain" id="PRO_5017466379" evidence="2">
    <location>
        <begin position="24"/>
        <end position="69"/>
    </location>
</feature>
<keyword evidence="1" id="KW-1133">Transmembrane helix</keyword>
<keyword evidence="1" id="KW-0472">Membrane</keyword>
<dbReference type="RefSeq" id="WP_119037587.1">
    <property type="nucleotide sequence ID" value="NZ_QXDC01000006.1"/>
</dbReference>
<evidence type="ECO:0000313" key="3">
    <source>
        <dbReference type="EMBL" id="RIA35435.1"/>
    </source>
</evidence>
<proteinExistence type="predicted"/>
<feature type="signal peptide" evidence="2">
    <location>
        <begin position="1"/>
        <end position="23"/>
    </location>
</feature>
<gene>
    <name evidence="3" type="ORF">DFR49_4212</name>
</gene>
<dbReference type="Proteomes" id="UP000266568">
    <property type="component" value="Unassembled WGS sequence"/>
</dbReference>
<accession>A0A397NL64</accession>
<comment type="caution">
    <text evidence="3">The sequence shown here is derived from an EMBL/GenBank/DDBJ whole genome shotgun (WGS) entry which is preliminary data.</text>
</comment>
<keyword evidence="2" id="KW-0732">Signal</keyword>
<dbReference type="AlphaFoldDB" id="A0A397NL64"/>
<evidence type="ECO:0000256" key="2">
    <source>
        <dbReference type="SAM" id="SignalP"/>
    </source>
</evidence>
<protein>
    <submittedName>
        <fullName evidence="3">Uncharacterized protein</fullName>
    </submittedName>
</protein>
<reference evidence="3 4" key="1">
    <citation type="submission" date="2018-08" db="EMBL/GenBank/DDBJ databases">
        <title>Genomic Encyclopedia of Type Strains, Phase IV (KMG-IV): sequencing the most valuable type-strain genomes for metagenomic binning, comparative biology and taxonomic classification.</title>
        <authorList>
            <person name="Goeker M."/>
        </authorList>
    </citation>
    <scope>NUCLEOTIDE SEQUENCE [LARGE SCALE GENOMIC DNA]</scope>
    <source>
        <strain evidence="3 4">DSM 25527</strain>
    </source>
</reference>
<organism evidence="3 4">
    <name type="scientific">Hephaestia caeni</name>
    <dbReference type="NCBI Taxonomy" id="645617"/>
    <lineage>
        <taxon>Bacteria</taxon>
        <taxon>Pseudomonadati</taxon>
        <taxon>Pseudomonadota</taxon>
        <taxon>Alphaproteobacteria</taxon>
        <taxon>Sphingomonadales</taxon>
        <taxon>Sphingomonadaceae</taxon>
        <taxon>Hephaestia</taxon>
    </lineage>
</organism>
<keyword evidence="1" id="KW-0812">Transmembrane</keyword>
<evidence type="ECO:0000313" key="4">
    <source>
        <dbReference type="Proteomes" id="UP000266568"/>
    </source>
</evidence>
<dbReference type="OrthoDB" id="7573243at2"/>